<feature type="signal peptide" evidence="2">
    <location>
        <begin position="1"/>
        <end position="38"/>
    </location>
</feature>
<dbReference type="PROSITE" id="PS51549">
    <property type="entry name" value="DM13"/>
    <property type="match status" value="1"/>
</dbReference>
<evidence type="ECO:0000259" key="3">
    <source>
        <dbReference type="PROSITE" id="PS51549"/>
    </source>
</evidence>
<keyword evidence="5" id="KW-1185">Reference proteome</keyword>
<evidence type="ECO:0000256" key="2">
    <source>
        <dbReference type="SAM" id="SignalP"/>
    </source>
</evidence>
<evidence type="ECO:0000313" key="4">
    <source>
        <dbReference type="EMBL" id="EPB80591.1"/>
    </source>
</evidence>
<evidence type="ECO:0000313" key="5">
    <source>
        <dbReference type="Proteomes" id="UP000054495"/>
    </source>
</evidence>
<dbReference type="Proteomes" id="UP000054495">
    <property type="component" value="Unassembled WGS sequence"/>
</dbReference>
<sequence length="88" mass="9534">MFVYGFVQYIAAIVGQQGKNAMLLRTTILLSIGIAVLAEEINSYDPDYGTFIGELPNLADGDVRGKVYVVNDTTLQIVNFTYNGNAPG</sequence>
<feature type="chain" id="PRO_5002307954" description="DM13 domain-containing protein" evidence="2">
    <location>
        <begin position="39"/>
        <end position="88"/>
    </location>
</feature>
<dbReference type="PANTHER" id="PTHR24036">
    <property type="entry name" value="SKELETOR-RELATED"/>
    <property type="match status" value="1"/>
</dbReference>
<dbReference type="EMBL" id="KE124778">
    <property type="protein sequence ID" value="EPB80591.1"/>
    <property type="molecule type" value="Genomic_DNA"/>
</dbReference>
<dbReference type="InterPro" id="IPR019545">
    <property type="entry name" value="DM13_domain"/>
</dbReference>
<dbReference type="PANTHER" id="PTHR24036:SF5">
    <property type="entry name" value="THROMBOMODULIN"/>
    <property type="match status" value="1"/>
</dbReference>
<evidence type="ECO:0000256" key="1">
    <source>
        <dbReference type="ARBA" id="ARBA00022737"/>
    </source>
</evidence>
<gene>
    <name evidence="4" type="ORF">ANCCEY_00305</name>
</gene>
<accession>A0A0D6MBR8</accession>
<keyword evidence="1" id="KW-0677">Repeat</keyword>
<feature type="domain" description="DM13" evidence="3">
    <location>
        <begin position="49"/>
        <end position="88"/>
    </location>
</feature>
<name>A0A0D6MBR8_9BILA</name>
<dbReference type="AlphaFoldDB" id="A0A0D6MBR8"/>
<keyword evidence="2" id="KW-0732">Signal</keyword>
<organism evidence="4 5">
    <name type="scientific">Ancylostoma ceylanicum</name>
    <dbReference type="NCBI Taxonomy" id="53326"/>
    <lineage>
        <taxon>Eukaryota</taxon>
        <taxon>Metazoa</taxon>
        <taxon>Ecdysozoa</taxon>
        <taxon>Nematoda</taxon>
        <taxon>Chromadorea</taxon>
        <taxon>Rhabditida</taxon>
        <taxon>Rhabditina</taxon>
        <taxon>Rhabditomorpha</taxon>
        <taxon>Strongyloidea</taxon>
        <taxon>Ancylostomatidae</taxon>
        <taxon>Ancylostomatinae</taxon>
        <taxon>Ancylostoma</taxon>
    </lineage>
</organism>
<reference evidence="4 5" key="1">
    <citation type="submission" date="2013-05" db="EMBL/GenBank/DDBJ databases">
        <title>Draft genome of the parasitic nematode Anyclostoma ceylanicum.</title>
        <authorList>
            <person name="Mitreva M."/>
        </authorList>
    </citation>
    <scope>NUCLEOTIDE SEQUENCE [LARGE SCALE GENOMIC DNA]</scope>
</reference>
<dbReference type="InterPro" id="IPR052126">
    <property type="entry name" value="Spindle_Org/Thrombomodulin"/>
</dbReference>
<protein>
    <recommendedName>
        <fullName evidence="3">DM13 domain-containing protein</fullName>
    </recommendedName>
</protein>
<proteinExistence type="predicted"/>